<dbReference type="FunFam" id="3.40.309.10:FF:000012">
    <property type="entry name" value="Betaine aldehyde dehydrogenase"/>
    <property type="match status" value="1"/>
</dbReference>
<dbReference type="InterPro" id="IPR016163">
    <property type="entry name" value="Ald_DH_C"/>
</dbReference>
<name>A0A3M0BY93_9PROT</name>
<dbReference type="InParanoid" id="A0A3M0BY93"/>
<comment type="caution">
    <text evidence="6">The sequence shown here is derived from an EMBL/GenBank/DDBJ whole genome shotgun (WGS) entry which is preliminary data.</text>
</comment>
<keyword evidence="2 4" id="KW-0560">Oxidoreductase</keyword>
<accession>A0A3M0BY93</accession>
<proteinExistence type="inferred from homology"/>
<evidence type="ECO:0000256" key="2">
    <source>
        <dbReference type="ARBA" id="ARBA00023002"/>
    </source>
</evidence>
<feature type="active site" evidence="3">
    <location>
        <position position="245"/>
    </location>
</feature>
<comment type="similarity">
    <text evidence="1 4">Belongs to the aldehyde dehydrogenase family.</text>
</comment>
<dbReference type="Proteomes" id="UP000271227">
    <property type="component" value="Unassembled WGS sequence"/>
</dbReference>
<dbReference type="Gene3D" id="3.40.605.10">
    <property type="entry name" value="Aldehyde Dehydrogenase, Chain A, domain 1"/>
    <property type="match status" value="1"/>
</dbReference>
<dbReference type="SUPFAM" id="SSF53720">
    <property type="entry name" value="ALDH-like"/>
    <property type="match status" value="1"/>
</dbReference>
<dbReference type="InterPro" id="IPR029510">
    <property type="entry name" value="Ald_DH_CS_GLU"/>
</dbReference>
<keyword evidence="7" id="KW-1185">Reference proteome</keyword>
<dbReference type="PANTHER" id="PTHR42804:SF1">
    <property type="entry name" value="ALDEHYDE DEHYDROGENASE-RELATED"/>
    <property type="match status" value="1"/>
</dbReference>
<feature type="domain" description="Aldehyde dehydrogenase" evidence="5">
    <location>
        <begin position="17"/>
        <end position="470"/>
    </location>
</feature>
<dbReference type="Pfam" id="PF00171">
    <property type="entry name" value="Aldedh"/>
    <property type="match status" value="1"/>
</dbReference>
<reference evidence="6 7" key="1">
    <citation type="submission" date="2018-10" db="EMBL/GenBank/DDBJ databases">
        <title>Genomic Encyclopedia of Archaeal and Bacterial Type Strains, Phase II (KMG-II): from individual species to whole genera.</title>
        <authorList>
            <person name="Goeker M."/>
        </authorList>
    </citation>
    <scope>NUCLEOTIDE SEQUENCE [LARGE SCALE GENOMIC DNA]</scope>
    <source>
        <strain evidence="6 7">DSM 25217</strain>
    </source>
</reference>
<evidence type="ECO:0000313" key="6">
    <source>
        <dbReference type="EMBL" id="RMB02002.1"/>
    </source>
</evidence>
<dbReference type="EMBL" id="REFR01000015">
    <property type="protein sequence ID" value="RMB02002.1"/>
    <property type="molecule type" value="Genomic_DNA"/>
</dbReference>
<dbReference type="PROSITE" id="PS00687">
    <property type="entry name" value="ALDEHYDE_DEHYDR_GLU"/>
    <property type="match status" value="1"/>
</dbReference>
<dbReference type="AlphaFoldDB" id="A0A3M0BY93"/>
<dbReference type="RefSeq" id="WP_121940138.1">
    <property type="nucleotide sequence ID" value="NZ_REFR01000015.1"/>
</dbReference>
<dbReference type="InterPro" id="IPR015590">
    <property type="entry name" value="Aldehyde_DH_dom"/>
</dbReference>
<organism evidence="6 7">
    <name type="scientific">Eilatimonas milleporae</name>
    <dbReference type="NCBI Taxonomy" id="911205"/>
    <lineage>
        <taxon>Bacteria</taxon>
        <taxon>Pseudomonadati</taxon>
        <taxon>Pseudomonadota</taxon>
        <taxon>Alphaproteobacteria</taxon>
        <taxon>Kordiimonadales</taxon>
        <taxon>Kordiimonadaceae</taxon>
        <taxon>Eilatimonas</taxon>
    </lineage>
</organism>
<gene>
    <name evidence="6" type="ORF">BXY39_3512</name>
</gene>
<evidence type="ECO:0000256" key="1">
    <source>
        <dbReference type="ARBA" id="ARBA00009986"/>
    </source>
</evidence>
<protein>
    <submittedName>
        <fullName evidence="6">Aldehyde dehydrogenase (NAD+)</fullName>
    </submittedName>
</protein>
<evidence type="ECO:0000259" key="5">
    <source>
        <dbReference type="Pfam" id="PF00171"/>
    </source>
</evidence>
<evidence type="ECO:0000313" key="7">
    <source>
        <dbReference type="Proteomes" id="UP000271227"/>
    </source>
</evidence>
<dbReference type="CDD" id="cd07138">
    <property type="entry name" value="ALDH_CddD_SSP0762"/>
    <property type="match status" value="1"/>
</dbReference>
<dbReference type="InterPro" id="IPR016161">
    <property type="entry name" value="Ald_DH/histidinol_DH"/>
</dbReference>
<dbReference type="PANTHER" id="PTHR42804">
    <property type="entry name" value="ALDEHYDE DEHYDROGENASE"/>
    <property type="match status" value="1"/>
</dbReference>
<dbReference type="InterPro" id="IPR016162">
    <property type="entry name" value="Ald_DH_N"/>
</dbReference>
<evidence type="ECO:0000256" key="3">
    <source>
        <dbReference type="PROSITE-ProRule" id="PRU10007"/>
    </source>
</evidence>
<sequence length="478" mass="51109">METYDYLWIDGERVRPSGSETVDLINPATEDIYARVAMGDTSDVDKAACAARAAFASWAARPMGERVAIMRRFVDLYRENAERLTVTVTREMGAPVKICRSFLVDENGNAAEAFVDLAESYQHEQPINGALVIREAYGVVGAITPWNNPLIMMVDKAVPAMLAGCTVVQKPATQTSVDVLVLAELLEEAGLPKGVYNVVPGAGSVVGQAIIEHPEVDLVSFTGSTGGGRRIAEAAAKGPKKAVLELGGKSACIVLDDFDPRKAAEVAAGAIFSNSGQLCAAWSRLLVPRSSHKAIVEALVAHVNAMKIGDPEDPDTDLGPVVSAKQKQTVTDYIRVGIKEGATLAVGGPETPDGLEKGYYVKPTVFDNVDNSMRIAREEIFGPVLVVIPYDDVDDAVRIANDSEYGLHGGVLSNDHDRALSVAKRMSTGQIGLNAFAFHLTAPFGGYRMTGYGRCMGPMGYEEFLQTKAVIFEPKGGE</sequence>
<dbReference type="GO" id="GO:0016620">
    <property type="term" value="F:oxidoreductase activity, acting on the aldehyde or oxo group of donors, NAD or NADP as acceptor"/>
    <property type="evidence" value="ECO:0007669"/>
    <property type="project" value="InterPro"/>
</dbReference>
<dbReference type="OrthoDB" id="9761688at2"/>
<evidence type="ECO:0000256" key="4">
    <source>
        <dbReference type="RuleBase" id="RU003345"/>
    </source>
</evidence>
<dbReference type="FunFam" id="3.40.605.10:FF:000007">
    <property type="entry name" value="NAD/NADP-dependent betaine aldehyde dehydrogenase"/>
    <property type="match status" value="1"/>
</dbReference>
<dbReference type="Gene3D" id="3.40.309.10">
    <property type="entry name" value="Aldehyde Dehydrogenase, Chain A, domain 2"/>
    <property type="match status" value="1"/>
</dbReference>